<sequence length="397" mass="45399">MEMKSVAAKNDKLSNNHIPDDIVFSILSKLPLKSFKRFECVRKSWSLLFQNYLLFNSHRCSYYDGASLLLKDFGNGFYSLYGDKFQSKVKLDSPFGNPDSTHFLGFGNINGTFFVNEDVDYYNKLILWNPATPAFKLLPGSSVFESLDVSDDDFSMLHFSMYLNGFGYDDVTNDYKVVRYVSITGELVGIRERSVAVLGYQSLCSFWEIYSLRSDTWRKLESEMPPCLDCFEGSQVYMDGVCHWFCGEDTPDGQCVVSFNLTNEEFFVTPIPSDDDYFVFDETSWINLVVLYGFIGLISYNKDTTFHISILSEFGVGESWTKLLTVGPLPFVERPIGVGTKGEIFFVRKDGELVWLDLSTEMIVELGCKVEPYSSRITIYKESILPFDGIRDSFFVY</sequence>
<proteinExistence type="predicted"/>
<dbReference type="PANTHER" id="PTHR31672:SF13">
    <property type="entry name" value="F-BOX PROTEIN CPR30-LIKE"/>
    <property type="match status" value="1"/>
</dbReference>
<dbReference type="AlphaFoldDB" id="A0A2Z6MQM8"/>
<dbReference type="InterPro" id="IPR017451">
    <property type="entry name" value="F-box-assoc_interact_dom"/>
</dbReference>
<accession>A0A2Z6MQM8</accession>
<feature type="domain" description="F-box associated beta-propeller type 1" evidence="1">
    <location>
        <begin position="122"/>
        <end position="357"/>
    </location>
</feature>
<dbReference type="OrthoDB" id="1555129at2759"/>
<gene>
    <name evidence="2" type="ORF">TSUD_144250</name>
</gene>
<dbReference type="EMBL" id="DF973571">
    <property type="protein sequence ID" value="GAU34894.1"/>
    <property type="molecule type" value="Genomic_DNA"/>
</dbReference>
<keyword evidence="3" id="KW-1185">Reference proteome</keyword>
<dbReference type="InterPro" id="IPR050796">
    <property type="entry name" value="SCF_F-box_component"/>
</dbReference>
<organism evidence="2 3">
    <name type="scientific">Trifolium subterraneum</name>
    <name type="common">Subterranean clover</name>
    <dbReference type="NCBI Taxonomy" id="3900"/>
    <lineage>
        <taxon>Eukaryota</taxon>
        <taxon>Viridiplantae</taxon>
        <taxon>Streptophyta</taxon>
        <taxon>Embryophyta</taxon>
        <taxon>Tracheophyta</taxon>
        <taxon>Spermatophyta</taxon>
        <taxon>Magnoliopsida</taxon>
        <taxon>eudicotyledons</taxon>
        <taxon>Gunneridae</taxon>
        <taxon>Pentapetalae</taxon>
        <taxon>rosids</taxon>
        <taxon>fabids</taxon>
        <taxon>Fabales</taxon>
        <taxon>Fabaceae</taxon>
        <taxon>Papilionoideae</taxon>
        <taxon>50 kb inversion clade</taxon>
        <taxon>NPAAA clade</taxon>
        <taxon>Hologalegina</taxon>
        <taxon>IRL clade</taxon>
        <taxon>Trifolieae</taxon>
        <taxon>Trifolium</taxon>
    </lineage>
</organism>
<dbReference type="InterPro" id="IPR036047">
    <property type="entry name" value="F-box-like_dom_sf"/>
</dbReference>
<dbReference type="SUPFAM" id="SSF81383">
    <property type="entry name" value="F-box domain"/>
    <property type="match status" value="1"/>
</dbReference>
<evidence type="ECO:0000313" key="3">
    <source>
        <dbReference type="Proteomes" id="UP000242715"/>
    </source>
</evidence>
<evidence type="ECO:0000259" key="1">
    <source>
        <dbReference type="Pfam" id="PF07734"/>
    </source>
</evidence>
<dbReference type="PANTHER" id="PTHR31672">
    <property type="entry name" value="BNACNNG10540D PROTEIN"/>
    <property type="match status" value="1"/>
</dbReference>
<evidence type="ECO:0000313" key="2">
    <source>
        <dbReference type="EMBL" id="GAU34894.1"/>
    </source>
</evidence>
<dbReference type="Proteomes" id="UP000242715">
    <property type="component" value="Unassembled WGS sequence"/>
</dbReference>
<dbReference type="InterPro" id="IPR006527">
    <property type="entry name" value="F-box-assoc_dom_typ1"/>
</dbReference>
<protein>
    <recommendedName>
        <fullName evidence="1">F-box associated beta-propeller type 1 domain-containing protein</fullName>
    </recommendedName>
</protein>
<dbReference type="Pfam" id="PF07734">
    <property type="entry name" value="FBA_1"/>
    <property type="match status" value="1"/>
</dbReference>
<name>A0A2Z6MQM8_TRISU</name>
<dbReference type="NCBIfam" id="TIGR01640">
    <property type="entry name" value="F_box_assoc_1"/>
    <property type="match status" value="1"/>
</dbReference>
<reference evidence="3" key="1">
    <citation type="journal article" date="2017" name="Front. Plant Sci.">
        <title>Climate Clever Clovers: New Paradigm to Reduce the Environmental Footprint of Ruminants by Breeding Low Methanogenic Forages Utilizing Haplotype Variation.</title>
        <authorList>
            <person name="Kaur P."/>
            <person name="Appels R."/>
            <person name="Bayer P.E."/>
            <person name="Keeble-Gagnere G."/>
            <person name="Wang J."/>
            <person name="Hirakawa H."/>
            <person name="Shirasawa K."/>
            <person name="Vercoe P."/>
            <person name="Stefanova K."/>
            <person name="Durmic Z."/>
            <person name="Nichols P."/>
            <person name="Revell C."/>
            <person name="Isobe S.N."/>
            <person name="Edwards D."/>
            <person name="Erskine W."/>
        </authorList>
    </citation>
    <scope>NUCLEOTIDE SEQUENCE [LARGE SCALE GENOMIC DNA]</scope>
    <source>
        <strain evidence="3">cv. Daliak</strain>
    </source>
</reference>